<name>A0A9X2RIR4_9PROT</name>
<dbReference type="Proteomes" id="UP001142610">
    <property type="component" value="Unassembled WGS sequence"/>
</dbReference>
<dbReference type="Gene3D" id="3.90.770.10">
    <property type="entry name" value="3-hydroxy-3-methylglutaryl-coenzyme A Reductase, Chain A, domain 2"/>
    <property type="match status" value="1"/>
</dbReference>
<dbReference type="Pfam" id="PF00368">
    <property type="entry name" value="HMG-CoA_red"/>
    <property type="match status" value="1"/>
</dbReference>
<organism evidence="1 2">
    <name type="scientific">Parvularcula maris</name>
    <dbReference type="NCBI Taxonomy" id="2965077"/>
    <lineage>
        <taxon>Bacteria</taxon>
        <taxon>Pseudomonadati</taxon>
        <taxon>Pseudomonadota</taxon>
        <taxon>Alphaproteobacteria</taxon>
        <taxon>Parvularculales</taxon>
        <taxon>Parvularculaceae</taxon>
        <taxon>Parvularcula</taxon>
    </lineage>
</organism>
<protein>
    <submittedName>
        <fullName evidence="1">Uncharacterized protein</fullName>
    </submittedName>
</protein>
<accession>A0A9X2RIR4</accession>
<dbReference type="AlphaFoldDB" id="A0A9X2RIR4"/>
<dbReference type="InterPro" id="IPR009029">
    <property type="entry name" value="HMG_CoA_Rdtase_sub-bd_dom_sf"/>
</dbReference>
<gene>
    <name evidence="1" type="ORF">NOG11_01885</name>
</gene>
<proteinExistence type="predicted"/>
<reference evidence="1" key="1">
    <citation type="submission" date="2022-07" db="EMBL/GenBank/DDBJ databases">
        <title>Parvularcula maris sp. nov., an algicidal bacterium isolated from seawater.</title>
        <authorList>
            <person name="Li F."/>
        </authorList>
    </citation>
    <scope>NUCLEOTIDE SEQUENCE</scope>
    <source>
        <strain evidence="1">BGMRC 0090</strain>
    </source>
</reference>
<keyword evidence="2" id="KW-1185">Reference proteome</keyword>
<comment type="caution">
    <text evidence="1">The sequence shown here is derived from an EMBL/GenBank/DDBJ whole genome shotgun (WGS) entry which is preliminary data.</text>
</comment>
<dbReference type="InterPro" id="IPR023074">
    <property type="entry name" value="HMG_CoA_Rdtase_cat_sf"/>
</dbReference>
<dbReference type="GO" id="GO:0015936">
    <property type="term" value="P:coenzyme A metabolic process"/>
    <property type="evidence" value="ECO:0007669"/>
    <property type="project" value="InterPro"/>
</dbReference>
<sequence>MTVPPRIPRDPSDNTTPEAASIRAEFIREQTGATLTTSGSIDPALLKGNTENFFGVAQVLMGLAGLLHINGEHAQGHFYIPMATTHDGPIGEFHAEEISS</sequence>
<dbReference type="EMBL" id="JANIBC010000001">
    <property type="protein sequence ID" value="MCQ8184127.1"/>
    <property type="molecule type" value="Genomic_DNA"/>
</dbReference>
<evidence type="ECO:0000313" key="1">
    <source>
        <dbReference type="EMBL" id="MCQ8184127.1"/>
    </source>
</evidence>
<dbReference type="InterPro" id="IPR002202">
    <property type="entry name" value="HMG_CoA_Rdtase"/>
</dbReference>
<dbReference type="SUPFAM" id="SSF56542">
    <property type="entry name" value="Substrate-binding domain of HMG-CoA reductase"/>
    <property type="match status" value="1"/>
</dbReference>
<dbReference type="GO" id="GO:0004420">
    <property type="term" value="F:hydroxymethylglutaryl-CoA reductase (NADPH) activity"/>
    <property type="evidence" value="ECO:0007669"/>
    <property type="project" value="InterPro"/>
</dbReference>
<dbReference type="RefSeq" id="WP_256617934.1">
    <property type="nucleotide sequence ID" value="NZ_JANIBC010000001.1"/>
</dbReference>
<evidence type="ECO:0000313" key="2">
    <source>
        <dbReference type="Proteomes" id="UP001142610"/>
    </source>
</evidence>